<dbReference type="EMBL" id="QKUF01000014">
    <property type="protein sequence ID" value="PZW26668.1"/>
    <property type="molecule type" value="Genomic_DNA"/>
</dbReference>
<gene>
    <name evidence="1" type="ORF">EI42_03820</name>
</gene>
<accession>A0A326U584</accession>
<dbReference type="AlphaFoldDB" id="A0A326U584"/>
<organism evidence="1 2">
    <name type="scientific">Thermosporothrix hazakensis</name>
    <dbReference type="NCBI Taxonomy" id="644383"/>
    <lineage>
        <taxon>Bacteria</taxon>
        <taxon>Bacillati</taxon>
        <taxon>Chloroflexota</taxon>
        <taxon>Ktedonobacteria</taxon>
        <taxon>Ktedonobacterales</taxon>
        <taxon>Thermosporotrichaceae</taxon>
        <taxon>Thermosporothrix</taxon>
    </lineage>
</organism>
<name>A0A326U584_THEHA</name>
<dbReference type="Proteomes" id="UP000248806">
    <property type="component" value="Unassembled WGS sequence"/>
</dbReference>
<evidence type="ECO:0000313" key="2">
    <source>
        <dbReference type="Proteomes" id="UP000248806"/>
    </source>
</evidence>
<protein>
    <submittedName>
        <fullName evidence="1">Uncharacterized protein</fullName>
    </submittedName>
</protein>
<reference evidence="1 2" key="1">
    <citation type="submission" date="2018-06" db="EMBL/GenBank/DDBJ databases">
        <title>Genomic Encyclopedia of Archaeal and Bacterial Type Strains, Phase II (KMG-II): from individual species to whole genera.</title>
        <authorList>
            <person name="Goeker M."/>
        </authorList>
    </citation>
    <scope>NUCLEOTIDE SEQUENCE [LARGE SCALE GENOMIC DNA]</scope>
    <source>
        <strain evidence="1 2">ATCC BAA-1881</strain>
    </source>
</reference>
<sequence length="109" mass="11924">MTDQVANLLKDALPNIIIIGKQEFADRSFNLLSLNGGQNRFSHMVLLAPLFLSGGGRLRLKAEPYEPAAVAVLLSLDDVLLFVLDEEELSVELLLSVELVLLPLEELPG</sequence>
<evidence type="ECO:0000313" key="1">
    <source>
        <dbReference type="EMBL" id="PZW26668.1"/>
    </source>
</evidence>
<proteinExistence type="predicted"/>
<comment type="caution">
    <text evidence="1">The sequence shown here is derived from an EMBL/GenBank/DDBJ whole genome shotgun (WGS) entry which is preliminary data.</text>
</comment>
<keyword evidence="2" id="KW-1185">Reference proteome</keyword>